<dbReference type="InterPro" id="IPR037053">
    <property type="entry name" value="Phage_tail_collar_dom_sf"/>
</dbReference>
<keyword evidence="3" id="KW-1185">Reference proteome</keyword>
<dbReference type="RefSeq" id="WP_169019954.1">
    <property type="nucleotide sequence ID" value="NZ_JABBMT010000010.1"/>
</dbReference>
<dbReference type="Proteomes" id="UP000570493">
    <property type="component" value="Unassembled WGS sequence"/>
</dbReference>
<dbReference type="SUPFAM" id="SSF88874">
    <property type="entry name" value="Receptor-binding domain of short tail fibre protein gp12"/>
    <property type="match status" value="1"/>
</dbReference>
<reference evidence="2" key="1">
    <citation type="submission" date="2020-04" db="EMBL/GenBank/DDBJ databases">
        <title>Genome Sequencing for Pseudoaltermonas arctica.</title>
        <authorList>
            <person name="Elkins N.S."/>
        </authorList>
    </citation>
    <scope>NUCLEOTIDE SEQUENCE [LARGE SCALE GENOMIC DNA]</scope>
    <source>
        <strain evidence="2">NEC-BIFX-2020_0012</strain>
    </source>
</reference>
<dbReference type="Pfam" id="PF07484">
    <property type="entry name" value="Collar"/>
    <property type="match status" value="1"/>
</dbReference>
<accession>A0A7Y0HAU3</accession>
<dbReference type="InterPro" id="IPR011083">
    <property type="entry name" value="Phage_tail_collar_dom"/>
</dbReference>
<evidence type="ECO:0000259" key="1">
    <source>
        <dbReference type="Pfam" id="PF07484"/>
    </source>
</evidence>
<dbReference type="EMBL" id="JABBMT010000010">
    <property type="protein sequence ID" value="NMM40910.1"/>
    <property type="molecule type" value="Genomic_DNA"/>
</dbReference>
<sequence>MASDSFIGTMMPFGGTFAIRDWALCYGQLQAISENTALFSLLGDNYGGDSRTSFGLPDLRGRSPVGMGTMPGGMNYRLGWKEGREATSLSLDQLPTHTHGAAFSPSGSGSVSGVMHAATDGANTQVPSADTYLAANSSAGYYKQSGFAPAPSLTPISGLVVDGGSEGGTVTIDTAGSSRAVSIMSPFQVVNWQIALQGLYPSRS</sequence>
<evidence type="ECO:0000313" key="3">
    <source>
        <dbReference type="Proteomes" id="UP000570493"/>
    </source>
</evidence>
<dbReference type="Gene3D" id="3.90.1340.10">
    <property type="entry name" value="Phage tail collar domain"/>
    <property type="match status" value="1"/>
</dbReference>
<protein>
    <submittedName>
        <fullName evidence="2">Microcystin-dependent protein</fullName>
    </submittedName>
</protein>
<dbReference type="AlphaFoldDB" id="A0A7Y0HAU3"/>
<gene>
    <name evidence="2" type="ORF">HHO47_08780</name>
</gene>
<organism evidence="2 3">
    <name type="scientific">Pseudoalteromonas arctica</name>
    <dbReference type="NCBI Taxonomy" id="394751"/>
    <lineage>
        <taxon>Bacteria</taxon>
        <taxon>Pseudomonadati</taxon>
        <taxon>Pseudomonadota</taxon>
        <taxon>Gammaproteobacteria</taxon>
        <taxon>Alteromonadales</taxon>
        <taxon>Pseudoalteromonadaceae</taxon>
        <taxon>Pseudoalteromonas</taxon>
    </lineage>
</organism>
<feature type="domain" description="Phage tail collar" evidence="1">
    <location>
        <begin position="8"/>
        <end position="64"/>
    </location>
</feature>
<name>A0A7Y0HAU3_9GAMM</name>
<evidence type="ECO:0000313" key="2">
    <source>
        <dbReference type="EMBL" id="NMM40910.1"/>
    </source>
</evidence>
<proteinExistence type="predicted"/>
<comment type="caution">
    <text evidence="2">The sequence shown here is derived from an EMBL/GenBank/DDBJ whole genome shotgun (WGS) entry which is preliminary data.</text>
</comment>